<proteinExistence type="predicted"/>
<protein>
    <submittedName>
        <fullName evidence="2">DUF4143 domain-containing protein</fullName>
    </submittedName>
</protein>
<dbReference type="EMBL" id="QRQM01000013">
    <property type="protein sequence ID" value="RHN06224.1"/>
    <property type="molecule type" value="Genomic_DNA"/>
</dbReference>
<dbReference type="Pfam" id="PF13635">
    <property type="entry name" value="DUF4143"/>
    <property type="match status" value="1"/>
</dbReference>
<dbReference type="PANTHER" id="PTHR43566">
    <property type="entry name" value="CONSERVED PROTEIN"/>
    <property type="match status" value="1"/>
</dbReference>
<evidence type="ECO:0000259" key="1">
    <source>
        <dbReference type="Pfam" id="PF13635"/>
    </source>
</evidence>
<reference evidence="2 3" key="1">
    <citation type="submission" date="2018-08" db="EMBL/GenBank/DDBJ databases">
        <title>A genome reference for cultivated species of the human gut microbiota.</title>
        <authorList>
            <person name="Zou Y."/>
            <person name="Xue W."/>
            <person name="Luo G."/>
        </authorList>
    </citation>
    <scope>NUCLEOTIDE SEQUENCE [LARGE SCALE GENOMIC DNA]</scope>
    <source>
        <strain evidence="2 3">AF31-23</strain>
    </source>
</reference>
<evidence type="ECO:0000313" key="2">
    <source>
        <dbReference type="EMBL" id="RHN06224.1"/>
    </source>
</evidence>
<dbReference type="AlphaFoldDB" id="A0AB37M891"/>
<dbReference type="InterPro" id="IPR025420">
    <property type="entry name" value="DUF4143"/>
</dbReference>
<dbReference type="Proteomes" id="UP000286003">
    <property type="component" value="Unassembled WGS sequence"/>
</dbReference>
<name>A0AB37M891_9BACE</name>
<gene>
    <name evidence="2" type="ORF">DWZ32_12640</name>
</gene>
<dbReference type="PANTHER" id="PTHR43566:SF1">
    <property type="entry name" value="AAA+ ATPASE DOMAIN-CONTAINING PROTEIN"/>
    <property type="match status" value="1"/>
</dbReference>
<sequence length="215" mass="24888">MANEINESATGRLIEYNLYPFSLAELAADTSEREEKRLLENRLIYGLYPEVITEPGDAKRTLTSLTNNYLYKDLFSYKGLKKPDVIQKLVRALALQLGSEVSYNELSNLLGIDKETVENYICLLEKCFVVFRLDSFSRNLRNEIKKGKKIYFYDNGIRNAVISNFAPLELRTDAGALEFKWNAKAKSKQLKVFMESYLNSVYEIITPENFWSFVR</sequence>
<comment type="caution">
    <text evidence="2">The sequence shown here is derived from an EMBL/GenBank/DDBJ whole genome shotgun (WGS) entry which is preliminary data.</text>
</comment>
<dbReference type="RefSeq" id="WP_118477117.1">
    <property type="nucleotide sequence ID" value="NZ_JAQCXL010000012.1"/>
</dbReference>
<feature type="domain" description="DUF4143" evidence="1">
    <location>
        <begin position="72"/>
        <end position="174"/>
    </location>
</feature>
<evidence type="ECO:0000313" key="3">
    <source>
        <dbReference type="Proteomes" id="UP000286003"/>
    </source>
</evidence>
<accession>A0AB37M891</accession>
<organism evidence="2 3">
    <name type="scientific">Bacteroides intestinalis</name>
    <dbReference type="NCBI Taxonomy" id="329854"/>
    <lineage>
        <taxon>Bacteria</taxon>
        <taxon>Pseudomonadati</taxon>
        <taxon>Bacteroidota</taxon>
        <taxon>Bacteroidia</taxon>
        <taxon>Bacteroidales</taxon>
        <taxon>Bacteroidaceae</taxon>
        <taxon>Bacteroides</taxon>
    </lineage>
</organism>